<dbReference type="InterPro" id="IPR027417">
    <property type="entry name" value="P-loop_NTPase"/>
</dbReference>
<dbReference type="InterPro" id="IPR012699">
    <property type="entry name" value="PhnN"/>
</dbReference>
<dbReference type="PROSITE" id="PS50052">
    <property type="entry name" value="GUANYLATE_KINASE_2"/>
    <property type="match status" value="1"/>
</dbReference>
<dbReference type="NCBIfam" id="NF007485">
    <property type="entry name" value="PRK10078.1"/>
    <property type="match status" value="1"/>
</dbReference>
<dbReference type="EMBL" id="CWJI01000011">
    <property type="protein sequence ID" value="CRY56140.1"/>
    <property type="molecule type" value="Genomic_DNA"/>
</dbReference>
<accession>A0A0H5LYN3</accession>
<evidence type="ECO:0000313" key="8">
    <source>
        <dbReference type="EMBL" id="CRY56140.1"/>
    </source>
</evidence>
<dbReference type="PANTHER" id="PTHR23117:SF8">
    <property type="entry name" value="RIBOSE 1,5-BISPHOSPHATE PHOSPHOKINASE PHNN"/>
    <property type="match status" value="1"/>
</dbReference>
<protein>
    <recommendedName>
        <fullName evidence="6">Ribose 1,5-bisphosphate phosphokinase PhnN</fullName>
        <ecNumber evidence="6">2.7.4.23</ecNumber>
    </recommendedName>
    <alternativeName>
        <fullName evidence="6">Ribose 1,5-bisphosphokinase</fullName>
    </alternativeName>
</protein>
<keyword evidence="5 6" id="KW-0067">ATP-binding</keyword>
<keyword evidence="4 6" id="KW-0547">Nucleotide-binding</keyword>
<keyword evidence="3 6" id="KW-0808">Transferase</keyword>
<comment type="pathway">
    <text evidence="2 6">Metabolic intermediate biosynthesis; 5-phospho-alpha-D-ribose 1-diphosphate biosynthesis; 5-phospho-alpha-D-ribose 1-diphosphate from D-ribose 5-phosphate (route II): step 3/3.</text>
</comment>
<evidence type="ECO:0000256" key="4">
    <source>
        <dbReference type="ARBA" id="ARBA00022741"/>
    </source>
</evidence>
<dbReference type="SUPFAM" id="SSF52540">
    <property type="entry name" value="P-loop containing nucleoside triphosphate hydrolases"/>
    <property type="match status" value="1"/>
</dbReference>
<dbReference type="GO" id="GO:0033863">
    <property type="term" value="F:ribose 1,5-bisphosphate phosphokinase activity"/>
    <property type="evidence" value="ECO:0007669"/>
    <property type="project" value="UniProtKB-UniRule"/>
</dbReference>
<evidence type="ECO:0000256" key="1">
    <source>
        <dbReference type="ARBA" id="ARBA00000373"/>
    </source>
</evidence>
<reference evidence="9" key="1">
    <citation type="submission" date="2015-03" db="EMBL/GenBank/DDBJ databases">
        <authorList>
            <consortium name="Pathogen Informatics"/>
        </authorList>
    </citation>
    <scope>NUCLEOTIDE SEQUENCE [LARGE SCALE GENOMIC DNA]</scope>
    <source>
        <strain evidence="9">R148</strain>
    </source>
</reference>
<dbReference type="RefSeq" id="WP_053010007.1">
    <property type="nucleotide sequence ID" value="NZ_CWJI01000011.1"/>
</dbReference>
<dbReference type="UniPathway" id="UPA00087">
    <property type="reaction ID" value="UER00175"/>
</dbReference>
<proteinExistence type="inferred from homology"/>
<dbReference type="EC" id="2.7.4.23" evidence="6"/>
<dbReference type="GO" id="GO:0005829">
    <property type="term" value="C:cytosol"/>
    <property type="evidence" value="ECO:0007669"/>
    <property type="project" value="TreeGrafter"/>
</dbReference>
<sequence length="193" mass="21675">MARLIYLMGASGAGKDCLLSALRAEKPAHIIVAHRYITREAHAGAENHIALSEPEFLQRAAQGLFALHWQAHQQYYGVGIEVDLWLQQGLDVIVNGSRAYLPKAELRYHGQLLPVCLTVSPAILAQRLQQRGRENSEQISERLHRAQHYQQQLPVDCLQLCNDGALHHTLAQLQRILAMNSAKGHDIEGQKWN</sequence>
<evidence type="ECO:0000259" key="7">
    <source>
        <dbReference type="PROSITE" id="PS50052"/>
    </source>
</evidence>
<evidence type="ECO:0000256" key="2">
    <source>
        <dbReference type="ARBA" id="ARBA00005069"/>
    </source>
</evidence>
<evidence type="ECO:0000256" key="3">
    <source>
        <dbReference type="ARBA" id="ARBA00022679"/>
    </source>
</evidence>
<dbReference type="Proteomes" id="UP000043316">
    <property type="component" value="Unassembled WGS sequence"/>
</dbReference>
<dbReference type="PANTHER" id="PTHR23117">
    <property type="entry name" value="GUANYLATE KINASE-RELATED"/>
    <property type="match status" value="1"/>
</dbReference>
<gene>
    <name evidence="6 8" type="primary">phnN</name>
    <name evidence="8" type="ORF">ERS008476_03165</name>
</gene>
<evidence type="ECO:0000256" key="6">
    <source>
        <dbReference type="HAMAP-Rule" id="MF_00836"/>
    </source>
</evidence>
<dbReference type="GO" id="GO:0019634">
    <property type="term" value="P:organic phosphonate metabolic process"/>
    <property type="evidence" value="ECO:0007669"/>
    <property type="project" value="UniProtKB-UniRule"/>
</dbReference>
<dbReference type="Pfam" id="PF00625">
    <property type="entry name" value="Guanylate_kin"/>
    <property type="match status" value="1"/>
</dbReference>
<comment type="caution">
    <text evidence="6">Lacks conserved residue(s) required for the propagation of feature annotation.</text>
</comment>
<dbReference type="GO" id="GO:0006015">
    <property type="term" value="P:5-phosphoribose 1-diphosphate biosynthetic process"/>
    <property type="evidence" value="ECO:0007669"/>
    <property type="project" value="UniProtKB-UniRule"/>
</dbReference>
<organism evidence="8 9">
    <name type="scientific">Yersinia intermedia</name>
    <dbReference type="NCBI Taxonomy" id="631"/>
    <lineage>
        <taxon>Bacteria</taxon>
        <taxon>Pseudomonadati</taxon>
        <taxon>Pseudomonadota</taxon>
        <taxon>Gammaproteobacteria</taxon>
        <taxon>Enterobacterales</taxon>
        <taxon>Yersiniaceae</taxon>
        <taxon>Yersinia</taxon>
    </lineage>
</organism>
<dbReference type="AlphaFoldDB" id="A0A0H5LYN3"/>
<evidence type="ECO:0000256" key="5">
    <source>
        <dbReference type="ARBA" id="ARBA00022840"/>
    </source>
</evidence>
<comment type="function">
    <text evidence="6">Catalyzes the phosphorylation of ribose 1,5-bisphosphate to 5-phospho-D-ribosyl alpha-1-diphosphate (PRPP).</text>
</comment>
<name>A0A0H5LYN3_YERIN</name>
<dbReference type="Gene3D" id="3.40.50.300">
    <property type="entry name" value="P-loop containing nucleotide triphosphate hydrolases"/>
    <property type="match status" value="1"/>
</dbReference>
<keyword evidence="8" id="KW-0418">Kinase</keyword>
<dbReference type="InterPro" id="IPR008145">
    <property type="entry name" value="GK/Ca_channel_bsu"/>
</dbReference>
<dbReference type="InterPro" id="IPR008144">
    <property type="entry name" value="Guanylate_kin-like_dom"/>
</dbReference>
<dbReference type="GO" id="GO:0005524">
    <property type="term" value="F:ATP binding"/>
    <property type="evidence" value="ECO:0007669"/>
    <property type="project" value="UniProtKB-KW"/>
</dbReference>
<comment type="similarity">
    <text evidence="6">Belongs to the ribose 1,5-bisphosphokinase family.</text>
</comment>
<dbReference type="NCBIfam" id="TIGR02322">
    <property type="entry name" value="phosphon_PhnN"/>
    <property type="match status" value="1"/>
</dbReference>
<dbReference type="FunFam" id="3.40.50.300:FF:000979">
    <property type="entry name" value="Ribose 1,5-bisphosphate phosphokinase PhnN"/>
    <property type="match status" value="1"/>
</dbReference>
<evidence type="ECO:0000313" key="9">
    <source>
        <dbReference type="Proteomes" id="UP000043316"/>
    </source>
</evidence>
<comment type="catalytic activity">
    <reaction evidence="1 6">
        <text>alpha-D-ribose 1,5-bisphosphate + ATP = 5-phospho-alpha-D-ribose 1-diphosphate + ADP</text>
        <dbReference type="Rhea" id="RHEA:20109"/>
        <dbReference type="ChEBI" id="CHEBI:30616"/>
        <dbReference type="ChEBI" id="CHEBI:58017"/>
        <dbReference type="ChEBI" id="CHEBI:68688"/>
        <dbReference type="ChEBI" id="CHEBI:456216"/>
        <dbReference type="EC" id="2.7.4.23"/>
    </reaction>
</comment>
<feature type="domain" description="Guanylate kinase-like" evidence="7">
    <location>
        <begin position="2"/>
        <end position="178"/>
    </location>
</feature>
<dbReference type="SMART" id="SM00072">
    <property type="entry name" value="GuKc"/>
    <property type="match status" value="1"/>
</dbReference>
<dbReference type="HAMAP" id="MF_00836">
    <property type="entry name" value="PhnN"/>
    <property type="match status" value="1"/>
</dbReference>